<dbReference type="PROSITE" id="PS50294">
    <property type="entry name" value="WD_REPEATS_REGION"/>
    <property type="match status" value="4"/>
</dbReference>
<proteinExistence type="predicted"/>
<feature type="compositionally biased region" description="Acidic residues" evidence="4">
    <location>
        <begin position="623"/>
        <end position="634"/>
    </location>
</feature>
<feature type="compositionally biased region" description="Polar residues" evidence="4">
    <location>
        <begin position="1"/>
        <end position="10"/>
    </location>
</feature>
<protein>
    <recommendedName>
        <fullName evidence="5">F-box domain-containing protein</fullName>
    </recommendedName>
</protein>
<feature type="repeat" description="WD" evidence="3">
    <location>
        <begin position="556"/>
        <end position="595"/>
    </location>
</feature>
<keyword evidence="1 3" id="KW-0853">WD repeat</keyword>
<dbReference type="InterPro" id="IPR036322">
    <property type="entry name" value="WD40_repeat_dom_sf"/>
</dbReference>
<dbReference type="InterPro" id="IPR020472">
    <property type="entry name" value="WD40_PAC1"/>
</dbReference>
<sequence length="911" mass="100282">MASSSHSRTSPAPPSAYPGHHRPRPISRRTASSYDVRPYDISLQRHHRTTSSSALPFTRTRTLARPTTPVTPPPPPPGDPRFSRLFSTVLGSPFLTTSERLPPLELESNDMDTEPHHESHHNRPASPAPTADFSIIDMDTEDTDSNPFIPGSYPSSSRFMSSPISFSRGRSIYASNSNPGTSTSNRDFQHSPPQHSNSLKTLLPRLWDVISSPGRTMLNFSNVNSTSPHSSPSSTRTPSPSTSPRRNVNQSWYTPNAATSGRNSPVYWNTGSASKGKGKAKTAGLFPNRPGNGSRGDLCENINYSELPPLDGEEGELIDDEACFIDVRAIHGIDILSLLPPELALHILALLCPPPLPSSLHPTKVSSNIPVSPGRSSLVINEPDGDPHEALRALLSCRLVSRAWCRLASDNAVWRTLFLGRWNVDLRRAAAVPHGQTRNVRATLGKTWDFDLIDVGAKAKRVLGLSSPIIDAPITSAPLRLDWRILYRERLELDLRWSGATHVPLFGDLNHAGDSTRRMGGVYNNAHIGTVSGHNKGVEMANTRVGKCYEPTLMRIAGHTDSVYCLEFDSRRIITGSRDRTIKVWSLRTGKLLGNFTGAHRGSVLCLKFERDWDREWEHDPDSSQEDADDEIISDEVAPTGGTRRPALPRTGFMVSGSSDCSVCVWDLHLGQALDPDGDTMSMEDGRSVRYNDEGEREVTAEVRAVLKGHVGGVLDLRIDKQWIVSCSKDAVIRVWNRKTLELHRTLRGHEGPVNAVGLQSGRVVSASGDGKMILWDIESGERLRTFEGHDRGLACIEFKDDLIVSGSNDCKIKVWSASTGDCLRTLVGHEALVRALSFDPRTGRLVSASYDKSVKLWDLGSGKLVREFKETHTSHIFDVKFDVARIVSTSHDQKIVILDFSTDLNAALFV</sequence>
<name>A0A067T2E4_GALM3</name>
<feature type="repeat" description="WD" evidence="3">
    <location>
        <begin position="707"/>
        <end position="746"/>
    </location>
</feature>
<dbReference type="Gene3D" id="2.130.10.10">
    <property type="entry name" value="YVTN repeat-like/Quinoprotein amine dehydrogenase"/>
    <property type="match status" value="2"/>
</dbReference>
<evidence type="ECO:0000256" key="3">
    <source>
        <dbReference type="PROSITE-ProRule" id="PRU00221"/>
    </source>
</evidence>
<feature type="compositionally biased region" description="Polar residues" evidence="4">
    <location>
        <begin position="247"/>
        <end position="269"/>
    </location>
</feature>
<dbReference type="Pfam" id="PF12937">
    <property type="entry name" value="F-box-like"/>
    <property type="match status" value="1"/>
</dbReference>
<dbReference type="AlphaFoldDB" id="A0A067T2E4"/>
<evidence type="ECO:0000256" key="2">
    <source>
        <dbReference type="ARBA" id="ARBA00022737"/>
    </source>
</evidence>
<dbReference type="EMBL" id="KL142377">
    <property type="protein sequence ID" value="KDR77316.1"/>
    <property type="molecule type" value="Genomic_DNA"/>
</dbReference>
<keyword evidence="2" id="KW-0677">Repeat</keyword>
<dbReference type="PRINTS" id="PR00320">
    <property type="entry name" value="GPROTEINBRPT"/>
</dbReference>
<dbReference type="InterPro" id="IPR019775">
    <property type="entry name" value="WD40_repeat_CS"/>
</dbReference>
<feature type="compositionally biased region" description="Polar residues" evidence="4">
    <location>
        <begin position="173"/>
        <end position="199"/>
    </location>
</feature>
<evidence type="ECO:0000313" key="7">
    <source>
        <dbReference type="Proteomes" id="UP000027222"/>
    </source>
</evidence>
<evidence type="ECO:0000313" key="6">
    <source>
        <dbReference type="EMBL" id="KDR77316.1"/>
    </source>
</evidence>
<dbReference type="PANTHER" id="PTHR22847:SF745">
    <property type="entry name" value="F-BOX_WD REPEAT-CONTAINING PROTEIN 7"/>
    <property type="match status" value="1"/>
</dbReference>
<dbReference type="SUPFAM" id="SSF81383">
    <property type="entry name" value="F-box domain"/>
    <property type="match status" value="1"/>
</dbReference>
<dbReference type="GO" id="GO:1990234">
    <property type="term" value="C:transferase complex"/>
    <property type="evidence" value="ECO:0007669"/>
    <property type="project" value="UniProtKB-ARBA"/>
</dbReference>
<dbReference type="InterPro" id="IPR036047">
    <property type="entry name" value="F-box-like_dom_sf"/>
</dbReference>
<dbReference type="PROSITE" id="PS00678">
    <property type="entry name" value="WD_REPEATS_1"/>
    <property type="match status" value="2"/>
</dbReference>
<dbReference type="HOGENOM" id="CLU_000288_103_6_1"/>
<feature type="compositionally biased region" description="Pro residues" evidence="4">
    <location>
        <begin position="69"/>
        <end position="79"/>
    </location>
</feature>
<dbReference type="PROSITE" id="PS50082">
    <property type="entry name" value="WD_REPEATS_2"/>
    <property type="match status" value="5"/>
</dbReference>
<feature type="compositionally biased region" description="Low complexity" evidence="4">
    <location>
        <begin position="152"/>
        <end position="168"/>
    </location>
</feature>
<dbReference type="SUPFAM" id="SSF50978">
    <property type="entry name" value="WD40 repeat-like"/>
    <property type="match status" value="1"/>
</dbReference>
<evidence type="ECO:0000259" key="5">
    <source>
        <dbReference type="Pfam" id="PF12937"/>
    </source>
</evidence>
<keyword evidence="7" id="KW-1185">Reference proteome</keyword>
<dbReference type="Proteomes" id="UP000027222">
    <property type="component" value="Unassembled WGS sequence"/>
</dbReference>
<feature type="compositionally biased region" description="Polar residues" evidence="4">
    <location>
        <begin position="85"/>
        <end position="99"/>
    </location>
</feature>
<feature type="repeat" description="WD" evidence="3">
    <location>
        <begin position="747"/>
        <end position="786"/>
    </location>
</feature>
<feature type="compositionally biased region" description="Low complexity" evidence="4">
    <location>
        <begin position="225"/>
        <end position="246"/>
    </location>
</feature>
<dbReference type="InterPro" id="IPR001810">
    <property type="entry name" value="F-box_dom"/>
</dbReference>
<feature type="repeat" description="WD" evidence="3">
    <location>
        <begin position="787"/>
        <end position="826"/>
    </location>
</feature>
<gene>
    <name evidence="6" type="ORF">GALMADRAFT_246672</name>
</gene>
<dbReference type="Pfam" id="PF00400">
    <property type="entry name" value="WD40"/>
    <property type="match status" value="6"/>
</dbReference>
<feature type="region of interest" description="Disordered" evidence="4">
    <location>
        <begin position="617"/>
        <end position="647"/>
    </location>
</feature>
<evidence type="ECO:0000256" key="4">
    <source>
        <dbReference type="SAM" id="MobiDB-lite"/>
    </source>
</evidence>
<feature type="region of interest" description="Disordered" evidence="4">
    <location>
        <begin position="218"/>
        <end position="292"/>
    </location>
</feature>
<dbReference type="InterPro" id="IPR001680">
    <property type="entry name" value="WD40_rpt"/>
</dbReference>
<reference evidence="7" key="1">
    <citation type="journal article" date="2014" name="Proc. Natl. Acad. Sci. U.S.A.">
        <title>Extensive sampling of basidiomycete genomes demonstrates inadequacy of the white-rot/brown-rot paradigm for wood decay fungi.</title>
        <authorList>
            <person name="Riley R."/>
            <person name="Salamov A.A."/>
            <person name="Brown D.W."/>
            <person name="Nagy L.G."/>
            <person name="Floudas D."/>
            <person name="Held B.W."/>
            <person name="Levasseur A."/>
            <person name="Lombard V."/>
            <person name="Morin E."/>
            <person name="Otillar R."/>
            <person name="Lindquist E.A."/>
            <person name="Sun H."/>
            <person name="LaButti K.M."/>
            <person name="Schmutz J."/>
            <person name="Jabbour D."/>
            <person name="Luo H."/>
            <person name="Baker S.E."/>
            <person name="Pisabarro A.G."/>
            <person name="Walton J.D."/>
            <person name="Blanchette R.A."/>
            <person name="Henrissat B."/>
            <person name="Martin F."/>
            <person name="Cullen D."/>
            <person name="Hibbett D.S."/>
            <person name="Grigoriev I.V."/>
        </authorList>
    </citation>
    <scope>NUCLEOTIDE SEQUENCE [LARGE SCALE GENOMIC DNA]</scope>
    <source>
        <strain evidence="7">CBS 339.88</strain>
    </source>
</reference>
<dbReference type="InterPro" id="IPR015943">
    <property type="entry name" value="WD40/YVTN_repeat-like_dom_sf"/>
</dbReference>
<feature type="region of interest" description="Disordered" evidence="4">
    <location>
        <begin position="1"/>
        <end position="199"/>
    </location>
</feature>
<dbReference type="Gene3D" id="1.20.1280.50">
    <property type="match status" value="1"/>
</dbReference>
<evidence type="ECO:0000256" key="1">
    <source>
        <dbReference type="ARBA" id="ARBA00022574"/>
    </source>
</evidence>
<organism evidence="6 7">
    <name type="scientific">Galerina marginata (strain CBS 339.88)</name>
    <dbReference type="NCBI Taxonomy" id="685588"/>
    <lineage>
        <taxon>Eukaryota</taxon>
        <taxon>Fungi</taxon>
        <taxon>Dikarya</taxon>
        <taxon>Basidiomycota</taxon>
        <taxon>Agaricomycotina</taxon>
        <taxon>Agaricomycetes</taxon>
        <taxon>Agaricomycetidae</taxon>
        <taxon>Agaricales</taxon>
        <taxon>Agaricineae</taxon>
        <taxon>Strophariaceae</taxon>
        <taxon>Galerina</taxon>
    </lineage>
</organism>
<dbReference type="SMART" id="SM00320">
    <property type="entry name" value="WD40"/>
    <property type="match status" value="7"/>
</dbReference>
<dbReference type="OrthoDB" id="19711at2759"/>
<feature type="compositionally biased region" description="Low complexity" evidence="4">
    <location>
        <begin position="56"/>
        <end position="68"/>
    </location>
</feature>
<dbReference type="STRING" id="685588.A0A067T2E4"/>
<dbReference type="CDD" id="cd00200">
    <property type="entry name" value="WD40"/>
    <property type="match status" value="1"/>
</dbReference>
<dbReference type="PANTHER" id="PTHR22847">
    <property type="entry name" value="WD40 REPEAT PROTEIN"/>
    <property type="match status" value="1"/>
</dbReference>
<feature type="domain" description="F-box" evidence="5">
    <location>
        <begin position="392"/>
        <end position="419"/>
    </location>
</feature>
<feature type="repeat" description="WD" evidence="3">
    <location>
        <begin position="827"/>
        <end position="868"/>
    </location>
</feature>
<accession>A0A067T2E4</accession>